<dbReference type="Proteomes" id="UP000261284">
    <property type="component" value="Unassembled WGS sequence"/>
</dbReference>
<dbReference type="PANTHER" id="PTHR30563:SF0">
    <property type="entry name" value="DNA RECOMBINATION PROTEIN RMUC"/>
    <property type="match status" value="1"/>
</dbReference>
<evidence type="ECO:0000313" key="7">
    <source>
        <dbReference type="Proteomes" id="UP000261284"/>
    </source>
</evidence>
<evidence type="ECO:0000256" key="2">
    <source>
        <dbReference type="ARBA" id="ARBA00009840"/>
    </source>
</evidence>
<sequence>MMITVLAAAAALLAGILLTWFIFYNKLRQQAQIHAAEQQTQQQLNIQLSTTAAVLEREKATLQQDKQHLQHQLDASNTSLHETHRQLAALEEKLHYQRQLYQQQKQDLEQLGTTLKKDFSLLANNILDEKTQRFNETQQKELDTLLAPLKANLTAFKEQVEKTYKTESDDRISLREQVKHMMTLNETLSKEARALTAALTGNTKKQGDWGELILESILSYSGLQKGIHYFTQETSQDEQGNRIRPDVLVKYPDNRIIIIDSKVSLVHYDQLCREQDETLMPIHLRNMQQSIRNHIDGLHSKNYSQINDSLDMVIMFMPVEAAYITALQHDPELQHYAYKKQVLLISPANLTLAMKLIYDMWKRDAIDKNAEAIAERAGKLYDKLAGFIDNFEKIGKVLGTLQGTYDDAFRQLATGRGNVVQQAEQMKQLHIKSARQIPAAYLNDAATEETQLNT</sequence>
<name>A0A3E1NF09_9BACT</name>
<dbReference type="PANTHER" id="PTHR30563">
    <property type="entry name" value="DNA RECOMBINATION PROTEIN RMUC"/>
    <property type="match status" value="1"/>
</dbReference>
<comment type="function">
    <text evidence="1">Involved in DNA recombination.</text>
</comment>
<gene>
    <name evidence="6" type="ORF">DXN05_20895</name>
</gene>
<keyword evidence="3 5" id="KW-0175">Coiled coil</keyword>
<feature type="coiled-coil region" evidence="5">
    <location>
        <begin position="45"/>
        <end position="107"/>
    </location>
</feature>
<proteinExistence type="inferred from homology"/>
<organism evidence="6 7">
    <name type="scientific">Deminuibacter soli</name>
    <dbReference type="NCBI Taxonomy" id="2291815"/>
    <lineage>
        <taxon>Bacteria</taxon>
        <taxon>Pseudomonadati</taxon>
        <taxon>Bacteroidota</taxon>
        <taxon>Chitinophagia</taxon>
        <taxon>Chitinophagales</taxon>
        <taxon>Chitinophagaceae</taxon>
        <taxon>Deminuibacter</taxon>
    </lineage>
</organism>
<dbReference type="EMBL" id="QTJU01000010">
    <property type="protein sequence ID" value="RFM26368.1"/>
    <property type="molecule type" value="Genomic_DNA"/>
</dbReference>
<dbReference type="InterPro" id="IPR003798">
    <property type="entry name" value="DNA_recombination_RmuC"/>
</dbReference>
<keyword evidence="4" id="KW-0233">DNA recombination</keyword>
<evidence type="ECO:0000313" key="6">
    <source>
        <dbReference type="EMBL" id="RFM26368.1"/>
    </source>
</evidence>
<reference evidence="6 7" key="1">
    <citation type="submission" date="2018-08" db="EMBL/GenBank/DDBJ databases">
        <title>Chitinophagaceae sp. K23C18032701, a novel bacterium isolated from forest soil.</title>
        <authorList>
            <person name="Wang C."/>
        </authorList>
    </citation>
    <scope>NUCLEOTIDE SEQUENCE [LARGE SCALE GENOMIC DNA]</scope>
    <source>
        <strain evidence="6 7">K23C18032701</strain>
    </source>
</reference>
<dbReference type="RefSeq" id="WP_116849240.1">
    <property type="nucleotide sequence ID" value="NZ_QTJU01000010.1"/>
</dbReference>
<evidence type="ECO:0000256" key="3">
    <source>
        <dbReference type="ARBA" id="ARBA00023054"/>
    </source>
</evidence>
<dbReference type="AlphaFoldDB" id="A0A3E1NF09"/>
<comment type="similarity">
    <text evidence="2">Belongs to the RmuC family.</text>
</comment>
<evidence type="ECO:0000256" key="1">
    <source>
        <dbReference type="ARBA" id="ARBA00003416"/>
    </source>
</evidence>
<accession>A0A3E1NF09</accession>
<protein>
    <submittedName>
        <fullName evidence="6">DNA recombination protein RmuC</fullName>
    </submittedName>
</protein>
<dbReference type="OrthoDB" id="370725at2"/>
<evidence type="ECO:0000256" key="4">
    <source>
        <dbReference type="ARBA" id="ARBA00023172"/>
    </source>
</evidence>
<evidence type="ECO:0000256" key="5">
    <source>
        <dbReference type="SAM" id="Coils"/>
    </source>
</evidence>
<dbReference type="Pfam" id="PF02646">
    <property type="entry name" value="RmuC"/>
    <property type="match status" value="1"/>
</dbReference>
<comment type="caution">
    <text evidence="6">The sequence shown here is derived from an EMBL/GenBank/DDBJ whole genome shotgun (WGS) entry which is preliminary data.</text>
</comment>
<keyword evidence="7" id="KW-1185">Reference proteome</keyword>
<dbReference type="GO" id="GO:0006310">
    <property type="term" value="P:DNA recombination"/>
    <property type="evidence" value="ECO:0007669"/>
    <property type="project" value="UniProtKB-KW"/>
</dbReference>